<protein>
    <recommendedName>
        <fullName evidence="4">Conjugal transfer protein TrbC</fullName>
    </recommendedName>
</protein>
<evidence type="ECO:0008006" key="4">
    <source>
        <dbReference type="Google" id="ProtNLM"/>
    </source>
</evidence>
<dbReference type="InterPro" id="IPR046094">
    <property type="entry name" value="DUF6112"/>
</dbReference>
<reference evidence="3" key="1">
    <citation type="journal article" date="2019" name="Int. J. Syst. Evol. Microbiol.">
        <title>The Global Catalogue of Microorganisms (GCM) 10K type strain sequencing project: providing services to taxonomists for standard genome sequencing and annotation.</title>
        <authorList>
            <consortium name="The Broad Institute Genomics Platform"/>
            <consortium name="The Broad Institute Genome Sequencing Center for Infectious Disease"/>
            <person name="Wu L."/>
            <person name="Ma J."/>
        </authorList>
    </citation>
    <scope>NUCLEOTIDE SEQUENCE [LARGE SCALE GENOMIC DNA]</scope>
    <source>
        <strain evidence="3">JCM 14307</strain>
    </source>
</reference>
<gene>
    <name evidence="2" type="ORF">GCM10009745_72110</name>
</gene>
<organism evidence="2 3">
    <name type="scientific">Kribbella yunnanensis</name>
    <dbReference type="NCBI Taxonomy" id="190194"/>
    <lineage>
        <taxon>Bacteria</taxon>
        <taxon>Bacillati</taxon>
        <taxon>Actinomycetota</taxon>
        <taxon>Actinomycetes</taxon>
        <taxon>Propionibacteriales</taxon>
        <taxon>Kribbellaceae</taxon>
        <taxon>Kribbella</taxon>
    </lineage>
</organism>
<keyword evidence="3" id="KW-1185">Reference proteome</keyword>
<dbReference type="RefSeq" id="WP_344162600.1">
    <property type="nucleotide sequence ID" value="NZ_BAAANF010000023.1"/>
</dbReference>
<dbReference type="Pfam" id="PF19607">
    <property type="entry name" value="DUF6112"/>
    <property type="match status" value="1"/>
</dbReference>
<proteinExistence type="predicted"/>
<comment type="caution">
    <text evidence="2">The sequence shown here is derived from an EMBL/GenBank/DDBJ whole genome shotgun (WGS) entry which is preliminary data.</text>
</comment>
<feature type="transmembrane region" description="Helical" evidence="1">
    <location>
        <begin position="69"/>
        <end position="94"/>
    </location>
</feature>
<evidence type="ECO:0000313" key="2">
    <source>
        <dbReference type="EMBL" id="GAA1713375.1"/>
    </source>
</evidence>
<keyword evidence="1" id="KW-1133">Transmembrane helix</keyword>
<evidence type="ECO:0000256" key="1">
    <source>
        <dbReference type="SAM" id="Phobius"/>
    </source>
</evidence>
<dbReference type="Proteomes" id="UP001500280">
    <property type="component" value="Unassembled WGS sequence"/>
</dbReference>
<sequence>MFSHIIFVQDPGVTPNTDGLPGLEAFRHMVGALQPFGLVVCVAVLIVSAAAWALGSINGNAGYASKGKFGFIVALGATILISSSNALVGFFSGIQIG</sequence>
<feature type="transmembrane region" description="Helical" evidence="1">
    <location>
        <begin position="36"/>
        <end position="57"/>
    </location>
</feature>
<name>A0ABP4UXN7_9ACTN</name>
<dbReference type="EMBL" id="BAAANF010000023">
    <property type="protein sequence ID" value="GAA1713375.1"/>
    <property type="molecule type" value="Genomic_DNA"/>
</dbReference>
<evidence type="ECO:0000313" key="3">
    <source>
        <dbReference type="Proteomes" id="UP001500280"/>
    </source>
</evidence>
<keyword evidence="1" id="KW-0812">Transmembrane</keyword>
<accession>A0ABP4UXN7</accession>
<keyword evidence="1" id="KW-0472">Membrane</keyword>